<dbReference type="EMBL" id="CAMPGE010004923">
    <property type="protein sequence ID" value="CAI2363772.1"/>
    <property type="molecule type" value="Genomic_DNA"/>
</dbReference>
<gene>
    <name evidence="2" type="ORF">ECRASSUSDP1_LOCUS5111</name>
</gene>
<proteinExistence type="predicted"/>
<dbReference type="Proteomes" id="UP001295684">
    <property type="component" value="Unassembled WGS sequence"/>
</dbReference>
<evidence type="ECO:0000256" key="1">
    <source>
        <dbReference type="SAM" id="MobiDB-lite"/>
    </source>
</evidence>
<feature type="region of interest" description="Disordered" evidence="1">
    <location>
        <begin position="1"/>
        <end position="23"/>
    </location>
</feature>
<dbReference type="AlphaFoldDB" id="A0AAD1UAM5"/>
<protein>
    <submittedName>
        <fullName evidence="2">Uncharacterized protein</fullName>
    </submittedName>
</protein>
<comment type="caution">
    <text evidence="2">The sequence shown here is derived from an EMBL/GenBank/DDBJ whole genome shotgun (WGS) entry which is preliminary data.</text>
</comment>
<accession>A0AAD1UAM5</accession>
<evidence type="ECO:0000313" key="2">
    <source>
        <dbReference type="EMBL" id="CAI2363772.1"/>
    </source>
</evidence>
<evidence type="ECO:0000313" key="3">
    <source>
        <dbReference type="Proteomes" id="UP001295684"/>
    </source>
</evidence>
<sequence length="69" mass="8272">MTLYKSNDIKSQTKRRSVHSCTSPEDLKSLDQVEFDDSTLTPNKHFKNRHRRKEWRLRRLEAIDEAQSI</sequence>
<reference evidence="2" key="1">
    <citation type="submission" date="2023-07" db="EMBL/GenBank/DDBJ databases">
        <authorList>
            <consortium name="AG Swart"/>
            <person name="Singh M."/>
            <person name="Singh A."/>
            <person name="Seah K."/>
            <person name="Emmerich C."/>
        </authorList>
    </citation>
    <scope>NUCLEOTIDE SEQUENCE</scope>
    <source>
        <strain evidence="2">DP1</strain>
    </source>
</reference>
<keyword evidence="3" id="KW-1185">Reference proteome</keyword>
<name>A0AAD1UAM5_EUPCR</name>
<organism evidence="2 3">
    <name type="scientific">Euplotes crassus</name>
    <dbReference type="NCBI Taxonomy" id="5936"/>
    <lineage>
        <taxon>Eukaryota</taxon>
        <taxon>Sar</taxon>
        <taxon>Alveolata</taxon>
        <taxon>Ciliophora</taxon>
        <taxon>Intramacronucleata</taxon>
        <taxon>Spirotrichea</taxon>
        <taxon>Hypotrichia</taxon>
        <taxon>Euplotida</taxon>
        <taxon>Euplotidae</taxon>
        <taxon>Moneuplotes</taxon>
    </lineage>
</organism>